<dbReference type="GO" id="GO:0003677">
    <property type="term" value="F:DNA binding"/>
    <property type="evidence" value="ECO:0007669"/>
    <property type="project" value="UniProtKB-KW"/>
</dbReference>
<dbReference type="SUPFAM" id="SSF53098">
    <property type="entry name" value="Ribonuclease H-like"/>
    <property type="match status" value="1"/>
</dbReference>
<dbReference type="InterPro" id="IPR025246">
    <property type="entry name" value="IS30-like_HTH"/>
</dbReference>
<evidence type="ECO:0000256" key="5">
    <source>
        <dbReference type="ARBA" id="ARBA00023172"/>
    </source>
</evidence>
<dbReference type="PROSITE" id="PS01043">
    <property type="entry name" value="TRANSPOSASE_IS30"/>
    <property type="match status" value="1"/>
</dbReference>
<feature type="domain" description="Integrase catalytic" evidence="7">
    <location>
        <begin position="275"/>
        <end position="429"/>
    </location>
</feature>
<feature type="region of interest" description="Disordered" evidence="6">
    <location>
        <begin position="76"/>
        <end position="105"/>
    </location>
</feature>
<accession>D6AH17</accession>
<dbReference type="Proteomes" id="UP000003986">
    <property type="component" value="Unassembled WGS sequence"/>
</dbReference>
<protein>
    <submittedName>
        <fullName evidence="8">Transposase</fullName>
    </submittedName>
</protein>
<dbReference type="AlphaFoldDB" id="D6AH17"/>
<dbReference type="PANTHER" id="PTHR10948">
    <property type="entry name" value="TRANSPOSASE"/>
    <property type="match status" value="1"/>
</dbReference>
<gene>
    <name evidence="8" type="ORF">SSGG_06486</name>
</gene>
<dbReference type="InterPro" id="IPR036397">
    <property type="entry name" value="RNaseH_sf"/>
</dbReference>
<name>D6AH17_STRFL</name>
<dbReference type="NCBIfam" id="NF033563">
    <property type="entry name" value="transpos_IS30"/>
    <property type="match status" value="1"/>
</dbReference>
<feature type="region of interest" description="Disordered" evidence="6">
    <location>
        <begin position="133"/>
        <end position="177"/>
    </location>
</feature>
<evidence type="ECO:0000313" key="9">
    <source>
        <dbReference type="Proteomes" id="UP000003986"/>
    </source>
</evidence>
<dbReference type="PANTHER" id="PTHR10948:SF23">
    <property type="entry name" value="TRANSPOSASE INSI FOR INSERTION SEQUENCE ELEMENT IS30A-RELATED"/>
    <property type="match status" value="1"/>
</dbReference>
<reference evidence="9" key="1">
    <citation type="submission" date="2008-10" db="EMBL/GenBank/DDBJ databases">
        <authorList>
            <person name="Molnar K."/>
        </authorList>
    </citation>
    <scope>NUCLEOTIDE SEQUENCE [LARGE SCALE GENOMIC DNA]</scope>
    <source>
        <strain evidence="9">NRRL 15998</strain>
    </source>
</reference>
<dbReference type="InterPro" id="IPR051917">
    <property type="entry name" value="Transposase-Integrase"/>
</dbReference>
<dbReference type="PROSITE" id="PS50994">
    <property type="entry name" value="INTEGRASE"/>
    <property type="match status" value="1"/>
</dbReference>
<dbReference type="GO" id="GO:0015074">
    <property type="term" value="P:DNA integration"/>
    <property type="evidence" value="ECO:0007669"/>
    <property type="project" value="InterPro"/>
</dbReference>
<organism evidence="8 9">
    <name type="scientific">Streptomyces filamentosus NRRL 15998</name>
    <dbReference type="NCBI Taxonomy" id="457431"/>
    <lineage>
        <taxon>Bacteria</taxon>
        <taxon>Bacillati</taxon>
        <taxon>Actinomycetota</taxon>
        <taxon>Actinomycetes</taxon>
        <taxon>Kitasatosporales</taxon>
        <taxon>Streptomycetaceae</taxon>
        <taxon>Streptomyces</taxon>
    </lineage>
</organism>
<reference evidence="9" key="2">
    <citation type="submission" date="2008-12" db="EMBL/GenBank/DDBJ databases">
        <title>Annotation of Streptomyces roseosporus strain NRRL 15998.</title>
        <authorList>
            <consortium name="The Broad Institute Genome Sequencing Platform"/>
            <consortium name="Broad Institute Microbial Sequencing Center"/>
            <person name="Fischbach M."/>
            <person name="Ward D."/>
            <person name="Young S."/>
            <person name="Kodira C.D."/>
            <person name="Zeng Q."/>
            <person name="Koehrsen M."/>
            <person name="Godfrey P."/>
            <person name="Alvarado L."/>
            <person name="Berlin A.M."/>
            <person name="Borenstein D."/>
            <person name="Chen Z."/>
            <person name="Engels R."/>
            <person name="Freedman E."/>
            <person name="Gellesch M."/>
            <person name="Goldberg J."/>
            <person name="Griggs A."/>
            <person name="Gujja S."/>
            <person name="Heiman D.I."/>
            <person name="Hepburn T.A."/>
            <person name="Howarth C."/>
            <person name="Jen D."/>
            <person name="Larson L."/>
            <person name="Lewis B."/>
            <person name="Mehta T."/>
            <person name="Park D."/>
            <person name="Pearson M."/>
            <person name="Roberts A."/>
            <person name="Saif S."/>
            <person name="Shea T.D."/>
            <person name="Shenoy N."/>
            <person name="Sisk P."/>
            <person name="Stolte C."/>
            <person name="Sykes S.N."/>
            <person name="Walk T."/>
            <person name="White J."/>
            <person name="Yandava C."/>
            <person name="Straight P."/>
            <person name="Clardy J."/>
            <person name="Hung D."/>
            <person name="Kolter R."/>
            <person name="Mekalanos J."/>
            <person name="Walker S."/>
            <person name="Walsh C.T."/>
            <person name="Wieland B.L.C."/>
            <person name="Ilzarbe M."/>
            <person name="Galagan J."/>
            <person name="Nusbaum C."/>
            <person name="Birren B."/>
        </authorList>
    </citation>
    <scope>NUCLEOTIDE SEQUENCE [LARGE SCALE GENOMIC DNA]</scope>
    <source>
        <strain evidence="9">NRRL 15998</strain>
    </source>
</reference>
<feature type="compositionally biased region" description="Basic residues" evidence="6">
    <location>
        <begin position="79"/>
        <end position="101"/>
    </location>
</feature>
<evidence type="ECO:0000256" key="3">
    <source>
        <dbReference type="ARBA" id="ARBA00022578"/>
    </source>
</evidence>
<keyword evidence="3" id="KW-0815">Transposition</keyword>
<dbReference type="InterPro" id="IPR053392">
    <property type="entry name" value="Transposase_IS30-like"/>
</dbReference>
<proteinExistence type="inferred from homology"/>
<dbReference type="Pfam" id="PF00665">
    <property type="entry name" value="rve"/>
    <property type="match status" value="1"/>
</dbReference>
<comment type="function">
    <text evidence="1">Required for the transposition of the insertion element.</text>
</comment>
<evidence type="ECO:0000259" key="7">
    <source>
        <dbReference type="PROSITE" id="PS50994"/>
    </source>
</evidence>
<dbReference type="Gene3D" id="3.30.420.10">
    <property type="entry name" value="Ribonuclease H-like superfamily/Ribonuclease H"/>
    <property type="match status" value="1"/>
</dbReference>
<dbReference type="InterPro" id="IPR001598">
    <property type="entry name" value="Transposase_IS30_CS"/>
</dbReference>
<evidence type="ECO:0000256" key="2">
    <source>
        <dbReference type="ARBA" id="ARBA00006363"/>
    </source>
</evidence>
<dbReference type="GO" id="GO:0005829">
    <property type="term" value="C:cytosol"/>
    <property type="evidence" value="ECO:0007669"/>
    <property type="project" value="TreeGrafter"/>
</dbReference>
<keyword evidence="4" id="KW-0238">DNA-binding</keyword>
<dbReference type="InterPro" id="IPR001584">
    <property type="entry name" value="Integrase_cat-core"/>
</dbReference>
<sequence>MGRVVLWSRSWNARLRRTPEATGAPALNAPERRCRCGGRGAGGGPGGYAGGGKRRMPLPGTVAKIASRGRAVRYGPCRAPRRRAPGARPRGRRPGAARRRPGAGTYSARRCVPWAECTGSGRATVRAIAAELGRSPSTVSREIPRDRHPENGQYRPHAAQARADARRPRAKRGKTGQNPELRAAIQAGLDELWSPEQICHALRRQFPDRPEMHVVHETVYQALYLQGRGDLRRELAGALRSGRARRKPQRQANCRLPRFTEPMVMISDRPAEAEDRAVPGHWEGDLIIGKDNGSAIGTLVERATRYVMLLHLPDGRGAEAVRDALQETVQKLPTHLKRSLTRDQGSEMAAHRSFTIATDVPVYFCDPASPWQRGSNENTNGLLRQYFPKGTNLSVHTREHLDAAAAQLNGRPRKTLGWETPAERLHKLLAA</sequence>
<dbReference type="InterPro" id="IPR012337">
    <property type="entry name" value="RNaseH-like_sf"/>
</dbReference>
<evidence type="ECO:0000313" key="8">
    <source>
        <dbReference type="EMBL" id="EFE79119.2"/>
    </source>
</evidence>
<dbReference type="Pfam" id="PF13936">
    <property type="entry name" value="HTH_38"/>
    <property type="match status" value="1"/>
</dbReference>
<keyword evidence="5" id="KW-0233">DNA recombination</keyword>
<dbReference type="GO" id="GO:0004803">
    <property type="term" value="F:transposase activity"/>
    <property type="evidence" value="ECO:0007669"/>
    <property type="project" value="InterPro"/>
</dbReference>
<dbReference type="EMBL" id="DS999644">
    <property type="protein sequence ID" value="EFE79119.2"/>
    <property type="molecule type" value="Genomic_DNA"/>
</dbReference>
<evidence type="ECO:0000256" key="6">
    <source>
        <dbReference type="SAM" id="MobiDB-lite"/>
    </source>
</evidence>
<dbReference type="GO" id="GO:0006313">
    <property type="term" value="P:DNA transposition"/>
    <property type="evidence" value="ECO:0007669"/>
    <property type="project" value="InterPro"/>
</dbReference>
<evidence type="ECO:0000256" key="1">
    <source>
        <dbReference type="ARBA" id="ARBA00002190"/>
    </source>
</evidence>
<evidence type="ECO:0000256" key="4">
    <source>
        <dbReference type="ARBA" id="ARBA00023125"/>
    </source>
</evidence>
<comment type="similarity">
    <text evidence="2">Belongs to the transposase IS30 family.</text>
</comment>